<dbReference type="SUPFAM" id="SSF53335">
    <property type="entry name" value="S-adenosyl-L-methionine-dependent methyltransferases"/>
    <property type="match status" value="1"/>
</dbReference>
<accession>A0A2N9M3W0</accession>
<evidence type="ECO:0008006" key="3">
    <source>
        <dbReference type="Google" id="ProtNLM"/>
    </source>
</evidence>
<dbReference type="Proteomes" id="UP000239735">
    <property type="component" value="Unassembled WGS sequence"/>
</dbReference>
<dbReference type="Gene3D" id="3.40.50.150">
    <property type="entry name" value="Vaccinia Virus protein VP39"/>
    <property type="match status" value="1"/>
</dbReference>
<name>A0A2N9M3W0_9BACT</name>
<dbReference type="AlphaFoldDB" id="A0A2N9M3W0"/>
<dbReference type="InterPro" id="IPR029063">
    <property type="entry name" value="SAM-dependent_MTases_sf"/>
</dbReference>
<evidence type="ECO:0000313" key="1">
    <source>
        <dbReference type="EMBL" id="SPE30145.1"/>
    </source>
</evidence>
<dbReference type="EMBL" id="OKRB01000137">
    <property type="protein sequence ID" value="SPE30145.1"/>
    <property type="molecule type" value="Genomic_DNA"/>
</dbReference>
<organism evidence="1 2">
    <name type="scientific">Candidatus Sulfuritelmatomonas gaucii</name>
    <dbReference type="NCBI Taxonomy" id="2043161"/>
    <lineage>
        <taxon>Bacteria</taxon>
        <taxon>Pseudomonadati</taxon>
        <taxon>Acidobacteriota</taxon>
        <taxon>Terriglobia</taxon>
        <taxon>Terriglobales</taxon>
        <taxon>Acidobacteriaceae</taxon>
        <taxon>Candidatus Sulfuritelmatomonas</taxon>
    </lineage>
</organism>
<evidence type="ECO:0000313" key="2">
    <source>
        <dbReference type="Proteomes" id="UP000239735"/>
    </source>
</evidence>
<proteinExistence type="predicted"/>
<reference evidence="2" key="1">
    <citation type="submission" date="2018-02" db="EMBL/GenBank/DDBJ databases">
        <authorList>
            <person name="Hausmann B."/>
        </authorList>
    </citation>
    <scope>NUCLEOTIDE SEQUENCE [LARGE SCALE GENOMIC DNA]</scope>
    <source>
        <strain evidence="2">Peat soil MAG SbA5</strain>
    </source>
</reference>
<sequence>MRWVLEWRDWLAKEYPVIARKCEGINLSETETASVDLVQAHKVFPGLPLLMSLSYFREMARVARDGGWIVFDIMTEQCFDAAHLQAWFDANPWKWDWSPRMCAVHYVLDMFVQLGVSFAGSFLIPLHPGVTECLVLRKQNPLRFTAKIMG</sequence>
<protein>
    <recommendedName>
        <fullName evidence="3">Methyltransferase type 11</fullName>
    </recommendedName>
</protein>
<gene>
    <name evidence="1" type="ORF">SBA5_760001</name>
</gene>